<comment type="caution">
    <text evidence="2">The sequence shown here is derived from an EMBL/GenBank/DDBJ whole genome shotgun (WGS) entry which is preliminary data.</text>
</comment>
<protein>
    <submittedName>
        <fullName evidence="2">(Mediterranean fruit fly) hypothetical protein</fullName>
    </submittedName>
</protein>
<reference evidence="2" key="1">
    <citation type="submission" date="2020-11" db="EMBL/GenBank/DDBJ databases">
        <authorList>
            <person name="Whitehead M."/>
        </authorList>
    </citation>
    <scope>NUCLEOTIDE SEQUENCE</scope>
    <source>
        <strain evidence="2">EGII</strain>
    </source>
</reference>
<dbReference type="EMBL" id="CAJHJT010000056">
    <property type="protein sequence ID" value="CAD7011811.1"/>
    <property type="molecule type" value="Genomic_DNA"/>
</dbReference>
<organism evidence="2 3">
    <name type="scientific">Ceratitis capitata</name>
    <name type="common">Mediterranean fruit fly</name>
    <name type="synonym">Tephritis capitata</name>
    <dbReference type="NCBI Taxonomy" id="7213"/>
    <lineage>
        <taxon>Eukaryota</taxon>
        <taxon>Metazoa</taxon>
        <taxon>Ecdysozoa</taxon>
        <taxon>Arthropoda</taxon>
        <taxon>Hexapoda</taxon>
        <taxon>Insecta</taxon>
        <taxon>Pterygota</taxon>
        <taxon>Neoptera</taxon>
        <taxon>Endopterygota</taxon>
        <taxon>Diptera</taxon>
        <taxon>Brachycera</taxon>
        <taxon>Muscomorpha</taxon>
        <taxon>Tephritoidea</taxon>
        <taxon>Tephritidae</taxon>
        <taxon>Ceratitis</taxon>
        <taxon>Ceratitis</taxon>
    </lineage>
</organism>
<feature type="region of interest" description="Disordered" evidence="1">
    <location>
        <begin position="39"/>
        <end position="65"/>
    </location>
</feature>
<proteinExistence type="predicted"/>
<dbReference type="AlphaFoldDB" id="A0A811VA29"/>
<name>A0A811VA29_CERCA</name>
<gene>
    <name evidence="2" type="ORF">CCAP1982_LOCUS19921</name>
</gene>
<evidence type="ECO:0000256" key="1">
    <source>
        <dbReference type="SAM" id="MobiDB-lite"/>
    </source>
</evidence>
<evidence type="ECO:0000313" key="3">
    <source>
        <dbReference type="Proteomes" id="UP000606786"/>
    </source>
</evidence>
<accession>A0A811VA29</accession>
<keyword evidence="3" id="KW-1185">Reference proteome</keyword>
<dbReference type="Proteomes" id="UP000606786">
    <property type="component" value="Unassembled WGS sequence"/>
</dbReference>
<sequence>MLPDIPETCHQRLSSYKTASLDCPELGFFHVACFQPQSMQDDQRRAHSPSHLQRTDDSKRLSQTFKKLPTSNTCSKLKDRNLALQNSLAVRGTDSVTTPENSLAISKKQSSFGGKSCASGYPPHSSLDCIHMT</sequence>
<evidence type="ECO:0000313" key="2">
    <source>
        <dbReference type="EMBL" id="CAD7011811.1"/>
    </source>
</evidence>